<dbReference type="SUPFAM" id="SSF55120">
    <property type="entry name" value="Pseudouridine synthase"/>
    <property type="match status" value="1"/>
</dbReference>
<keyword evidence="4" id="KW-0413">Isomerase</keyword>
<feature type="domain" description="Pseudouridine synthase II N-terminal" evidence="5">
    <location>
        <begin position="23"/>
        <end position="175"/>
    </location>
</feature>
<dbReference type="NCBIfam" id="TIGR00431">
    <property type="entry name" value="TruB"/>
    <property type="match status" value="1"/>
</dbReference>
<dbReference type="AlphaFoldDB" id="A0A6G0WW77"/>
<dbReference type="VEuPathDB" id="FungiDB:AeMF1_003065"/>
<dbReference type="PANTHER" id="PTHR13767:SF2">
    <property type="entry name" value="PSEUDOURIDYLATE SYNTHASE TRUB1"/>
    <property type="match status" value="1"/>
</dbReference>
<proteinExistence type="inferred from homology"/>
<evidence type="ECO:0000313" key="6">
    <source>
        <dbReference type="EMBL" id="KAF0731778.1"/>
    </source>
</evidence>
<protein>
    <recommendedName>
        <fullName evidence="2">tRNA pseudouridine(55) synthase</fullName>
        <ecNumber evidence="2">5.4.99.25</ecNumber>
    </recommendedName>
</protein>
<comment type="caution">
    <text evidence="6">The sequence shown here is derived from an EMBL/GenBank/DDBJ whole genome shotgun (WGS) entry which is preliminary data.</text>
</comment>
<dbReference type="InterPro" id="IPR002501">
    <property type="entry name" value="PsdUridine_synth_N"/>
</dbReference>
<dbReference type="GO" id="GO:0003723">
    <property type="term" value="F:RNA binding"/>
    <property type="evidence" value="ECO:0007669"/>
    <property type="project" value="InterPro"/>
</dbReference>
<organism evidence="6 7">
    <name type="scientific">Aphanomyces euteiches</name>
    <dbReference type="NCBI Taxonomy" id="100861"/>
    <lineage>
        <taxon>Eukaryota</taxon>
        <taxon>Sar</taxon>
        <taxon>Stramenopiles</taxon>
        <taxon>Oomycota</taxon>
        <taxon>Saprolegniomycetes</taxon>
        <taxon>Saprolegniales</taxon>
        <taxon>Verrucalvaceae</taxon>
        <taxon>Aphanomyces</taxon>
    </lineage>
</organism>
<dbReference type="HAMAP" id="MF_01080">
    <property type="entry name" value="TruB_bact"/>
    <property type="match status" value="1"/>
</dbReference>
<comment type="similarity">
    <text evidence="1">Belongs to the pseudouridine synthase TruB family.</text>
</comment>
<evidence type="ECO:0000256" key="1">
    <source>
        <dbReference type="ARBA" id="ARBA00008999"/>
    </source>
</evidence>
<dbReference type="GO" id="GO:0160148">
    <property type="term" value="F:tRNA pseudouridine(55) synthase activity"/>
    <property type="evidence" value="ECO:0007669"/>
    <property type="project" value="UniProtKB-EC"/>
</dbReference>
<accession>A0A6G0WW77</accession>
<keyword evidence="7" id="KW-1185">Reference proteome</keyword>
<dbReference type="Gene3D" id="3.30.2350.10">
    <property type="entry name" value="Pseudouridine synthase"/>
    <property type="match status" value="1"/>
</dbReference>
<evidence type="ECO:0000313" key="7">
    <source>
        <dbReference type="Proteomes" id="UP000481153"/>
    </source>
</evidence>
<dbReference type="InterPro" id="IPR014780">
    <property type="entry name" value="tRNA_psdUridine_synth_TruB"/>
</dbReference>
<reference evidence="6 7" key="1">
    <citation type="submission" date="2019-07" db="EMBL/GenBank/DDBJ databases">
        <title>Genomics analysis of Aphanomyces spp. identifies a new class of oomycete effector associated with host adaptation.</title>
        <authorList>
            <person name="Gaulin E."/>
        </authorList>
    </citation>
    <scope>NUCLEOTIDE SEQUENCE [LARGE SCALE GENOMIC DNA]</scope>
    <source>
        <strain evidence="6 7">ATCC 201684</strain>
    </source>
</reference>
<evidence type="ECO:0000256" key="2">
    <source>
        <dbReference type="ARBA" id="ARBA00012787"/>
    </source>
</evidence>
<dbReference type="GO" id="GO:0006400">
    <property type="term" value="P:tRNA modification"/>
    <property type="evidence" value="ECO:0007669"/>
    <property type="project" value="TreeGrafter"/>
</dbReference>
<dbReference type="GO" id="GO:1990481">
    <property type="term" value="P:mRNA pseudouridine synthesis"/>
    <property type="evidence" value="ECO:0007669"/>
    <property type="project" value="TreeGrafter"/>
</dbReference>
<sequence>MNGFINLTKPPGLTSHDCVARVRRMLKTKKVGHAGTLDPMATGVLPIAINRATKFIQFLDKSKAYDGTIRFGITTDSDDITGTILHQHAVPWLTQERIESELNKLVGHITQRPPVISALKKDGSRLYALAREGMATLEDVPLRKVTIHSIDIERFDPGEFPEMTIRVACSEGTYIRSIARECGERIPMPHELQAEAPTVGATLSMLHRRQSGSFHSTTSYTLEDIQDGNFTLSSIESALTHLPKWFVNSDTEARWLLGKPVSCVDSSSFMTPQVVVAVYRREEPSKFLGVTTLVRSEDDSDKSYIVTGSRIFATPQ</sequence>
<dbReference type="Proteomes" id="UP000481153">
    <property type="component" value="Unassembled WGS sequence"/>
</dbReference>
<name>A0A6G0WW77_9STRA</name>
<dbReference type="Pfam" id="PF01509">
    <property type="entry name" value="TruB_N"/>
    <property type="match status" value="1"/>
</dbReference>
<gene>
    <name evidence="6" type="ORF">Ae201684_011080</name>
</gene>
<dbReference type="PANTHER" id="PTHR13767">
    <property type="entry name" value="TRNA-PSEUDOURIDINE SYNTHASE"/>
    <property type="match status" value="1"/>
</dbReference>
<dbReference type="EMBL" id="VJMJ01000140">
    <property type="protein sequence ID" value="KAF0731778.1"/>
    <property type="molecule type" value="Genomic_DNA"/>
</dbReference>
<evidence type="ECO:0000256" key="4">
    <source>
        <dbReference type="ARBA" id="ARBA00023235"/>
    </source>
</evidence>
<dbReference type="InterPro" id="IPR020103">
    <property type="entry name" value="PsdUridine_synth_cat_dom_sf"/>
</dbReference>
<dbReference type="OrthoDB" id="9995526at2759"/>
<evidence type="ECO:0000256" key="3">
    <source>
        <dbReference type="ARBA" id="ARBA00022694"/>
    </source>
</evidence>
<evidence type="ECO:0000259" key="5">
    <source>
        <dbReference type="Pfam" id="PF01509"/>
    </source>
</evidence>
<dbReference type="CDD" id="cd02573">
    <property type="entry name" value="PseudoU_synth_EcTruB"/>
    <property type="match status" value="1"/>
</dbReference>
<dbReference type="EC" id="5.4.99.25" evidence="2"/>
<keyword evidence="3" id="KW-0819">tRNA processing</keyword>